<evidence type="ECO:0000256" key="1">
    <source>
        <dbReference type="SAM" id="Phobius"/>
    </source>
</evidence>
<organism evidence="2 3">
    <name type="scientific">Flavobacterium tibetense</name>
    <dbReference type="NCBI Taxonomy" id="2233533"/>
    <lineage>
        <taxon>Bacteria</taxon>
        <taxon>Pseudomonadati</taxon>
        <taxon>Bacteroidota</taxon>
        <taxon>Flavobacteriia</taxon>
        <taxon>Flavobacteriales</taxon>
        <taxon>Flavobacteriaceae</taxon>
        <taxon>Flavobacterium</taxon>
    </lineage>
</organism>
<dbReference type="Proteomes" id="UP000253319">
    <property type="component" value="Unassembled WGS sequence"/>
</dbReference>
<sequence length="41" mass="4708">MNFQQILAYIIVFLAVAFLVNKFFIPKKKKKNGCDTDCGCH</sequence>
<dbReference type="AlphaFoldDB" id="A0A365P562"/>
<evidence type="ECO:0000313" key="3">
    <source>
        <dbReference type="Proteomes" id="UP000253319"/>
    </source>
</evidence>
<keyword evidence="1" id="KW-0472">Membrane</keyword>
<reference evidence="2 3" key="1">
    <citation type="submission" date="2018-06" db="EMBL/GenBank/DDBJ databases">
        <title>Flavobacterium tibetense sp. nov., isolated from a wetland YonghuCo on Tibetan Plateau.</title>
        <authorList>
            <person name="Xing P."/>
            <person name="Phurbu D."/>
            <person name="Lu H."/>
        </authorList>
    </citation>
    <scope>NUCLEOTIDE SEQUENCE [LARGE SCALE GENOMIC DNA]</scope>
    <source>
        <strain evidence="2 3">YH5</strain>
    </source>
</reference>
<accession>A0A365P562</accession>
<protein>
    <submittedName>
        <fullName evidence="2">FeoB-associated Cys-rich membrane protein</fullName>
    </submittedName>
</protein>
<keyword evidence="1" id="KW-0812">Transmembrane</keyword>
<gene>
    <name evidence="2" type="ORF">DPN68_00570</name>
</gene>
<keyword evidence="1" id="KW-1133">Transmembrane helix</keyword>
<proteinExistence type="predicted"/>
<comment type="caution">
    <text evidence="2">The sequence shown here is derived from an EMBL/GenBank/DDBJ whole genome shotgun (WGS) entry which is preliminary data.</text>
</comment>
<dbReference type="EMBL" id="QLST01000001">
    <property type="protein sequence ID" value="RBA29758.1"/>
    <property type="molecule type" value="Genomic_DNA"/>
</dbReference>
<name>A0A365P562_9FLAO</name>
<evidence type="ECO:0000313" key="2">
    <source>
        <dbReference type="EMBL" id="RBA29758.1"/>
    </source>
</evidence>
<dbReference type="Pfam" id="PF12669">
    <property type="entry name" value="FeoB_associated"/>
    <property type="match status" value="1"/>
</dbReference>
<feature type="transmembrane region" description="Helical" evidence="1">
    <location>
        <begin position="6"/>
        <end position="25"/>
    </location>
</feature>
<dbReference type="RefSeq" id="WP_113987640.1">
    <property type="nucleotide sequence ID" value="NZ_QLST01000001.1"/>
</dbReference>
<keyword evidence="3" id="KW-1185">Reference proteome</keyword>